<comment type="caution">
    <text evidence="2">The sequence shown here is derived from an EMBL/GenBank/DDBJ whole genome shotgun (WGS) entry which is preliminary data.</text>
</comment>
<dbReference type="RefSeq" id="WP_061215341.1">
    <property type="nucleotide sequence ID" value="NZ_DCDX01000045.1"/>
</dbReference>
<dbReference type="PANTHER" id="PTHR11735:SF11">
    <property type="entry name" value="TRNA THREONYLCARBAMOYLADENOSINE BIOSYNTHESIS PROTEIN TSAB"/>
    <property type="match status" value="1"/>
</dbReference>
<evidence type="ECO:0000313" key="3">
    <source>
        <dbReference type="Proteomes" id="UP000263273"/>
    </source>
</evidence>
<dbReference type="AlphaFoldDB" id="A0A354YXU5"/>
<dbReference type="CDD" id="cd24032">
    <property type="entry name" value="ASKHA_NBD_TsaB"/>
    <property type="match status" value="1"/>
</dbReference>
<evidence type="ECO:0000259" key="1">
    <source>
        <dbReference type="Pfam" id="PF00814"/>
    </source>
</evidence>
<dbReference type="PANTHER" id="PTHR11735">
    <property type="entry name" value="TRNA N6-ADENOSINE THREONYLCARBAMOYLTRANSFERASE"/>
    <property type="match status" value="1"/>
</dbReference>
<organism evidence="2 3">
    <name type="scientific">Syntrophomonas wolfei</name>
    <dbReference type="NCBI Taxonomy" id="863"/>
    <lineage>
        <taxon>Bacteria</taxon>
        <taxon>Bacillati</taxon>
        <taxon>Bacillota</taxon>
        <taxon>Clostridia</taxon>
        <taxon>Eubacteriales</taxon>
        <taxon>Syntrophomonadaceae</taxon>
        <taxon>Syntrophomonas</taxon>
    </lineage>
</organism>
<dbReference type="InterPro" id="IPR043129">
    <property type="entry name" value="ATPase_NBD"/>
</dbReference>
<dbReference type="GO" id="GO:0005829">
    <property type="term" value="C:cytosol"/>
    <property type="evidence" value="ECO:0007669"/>
    <property type="project" value="TreeGrafter"/>
</dbReference>
<dbReference type="SUPFAM" id="SSF53067">
    <property type="entry name" value="Actin-like ATPase domain"/>
    <property type="match status" value="2"/>
</dbReference>
<accession>A0A354YXU5</accession>
<dbReference type="InterPro" id="IPR000905">
    <property type="entry name" value="Gcp-like_dom"/>
</dbReference>
<dbReference type="Pfam" id="PF00814">
    <property type="entry name" value="TsaD"/>
    <property type="match status" value="1"/>
</dbReference>
<dbReference type="EMBL" id="DNZF01000210">
    <property type="protein sequence ID" value="HBK54165.1"/>
    <property type="molecule type" value="Genomic_DNA"/>
</dbReference>
<name>A0A354YXU5_9FIRM</name>
<sequence>MLILAIDSATPVAGVALLDGNKLLKEEFSNYKKTHSQTLMPMIDRVLRECECSIDDLAAVAISAGPGSFTGLRIGMATAKGLCLASGKPLVTVATLDALAYNVLRSQDLVCPLLDARKQEVYTCFYDVSAALPRRLVEMSACSPVEFVEQALHLAHKFGREKILLLGDAYYPYEEYFQKTLGEKLLVAAPHLMYPRAASIASLAILKLEAGEWDNLFSLRPHYIRLSEAEYRLGKGAQ</sequence>
<reference evidence="2 3" key="1">
    <citation type="journal article" date="2018" name="Nat. Biotechnol.">
        <title>A standardized bacterial taxonomy based on genome phylogeny substantially revises the tree of life.</title>
        <authorList>
            <person name="Parks D.H."/>
            <person name="Chuvochina M."/>
            <person name="Waite D.W."/>
            <person name="Rinke C."/>
            <person name="Skarshewski A."/>
            <person name="Chaumeil P.A."/>
            <person name="Hugenholtz P."/>
        </authorList>
    </citation>
    <scope>NUCLEOTIDE SEQUENCE [LARGE SCALE GENOMIC DNA]</scope>
    <source>
        <strain evidence="2">UBA10948</strain>
    </source>
</reference>
<dbReference type="InterPro" id="IPR022496">
    <property type="entry name" value="T6A_TsaB"/>
</dbReference>
<proteinExistence type="predicted"/>
<gene>
    <name evidence="2" type="primary">tsaB</name>
    <name evidence="2" type="ORF">DDZ44_09545</name>
</gene>
<evidence type="ECO:0000313" key="2">
    <source>
        <dbReference type="EMBL" id="HBK54165.1"/>
    </source>
</evidence>
<dbReference type="Gene3D" id="3.30.420.40">
    <property type="match status" value="2"/>
</dbReference>
<dbReference type="GO" id="GO:0016740">
    <property type="term" value="F:transferase activity"/>
    <property type="evidence" value="ECO:0007669"/>
    <property type="project" value="UniProtKB-KW"/>
</dbReference>
<protein>
    <submittedName>
        <fullName evidence="2">tRNA (Adenosine(37)-N6)-threonylcarbamoyltransferase complex dimerization subunit type 1 TsaB</fullName>
    </submittedName>
</protein>
<dbReference type="GO" id="GO:0002949">
    <property type="term" value="P:tRNA threonylcarbamoyladenosine modification"/>
    <property type="evidence" value="ECO:0007669"/>
    <property type="project" value="InterPro"/>
</dbReference>
<feature type="domain" description="Gcp-like" evidence="1">
    <location>
        <begin position="31"/>
        <end position="231"/>
    </location>
</feature>
<dbReference type="STRING" id="378794.GCA_001570625_02949"/>
<dbReference type="NCBIfam" id="TIGR03725">
    <property type="entry name" value="T6A_YeaZ"/>
    <property type="match status" value="1"/>
</dbReference>
<keyword evidence="2" id="KW-0808">Transferase</keyword>
<dbReference type="Proteomes" id="UP000263273">
    <property type="component" value="Unassembled WGS sequence"/>
</dbReference>